<dbReference type="AlphaFoldDB" id="A0A068NMJ7"/>
<dbReference type="HOGENOM" id="CLU_021322_3_2_0"/>
<dbReference type="Gene3D" id="3.40.1280.10">
    <property type="match status" value="1"/>
</dbReference>
<dbReference type="InterPro" id="IPR029028">
    <property type="entry name" value="Alpha/beta_knot_MTases"/>
</dbReference>
<accession>A0A068NMJ7</accession>
<dbReference type="GO" id="GO:0003723">
    <property type="term" value="F:RNA binding"/>
    <property type="evidence" value="ECO:0007669"/>
    <property type="project" value="InterPro"/>
</dbReference>
<evidence type="ECO:0000313" key="4">
    <source>
        <dbReference type="EMBL" id="AIE84681.1"/>
    </source>
</evidence>
<dbReference type="KEGG" id="fgi:OP10G_1313"/>
<dbReference type="GO" id="GO:0008173">
    <property type="term" value="F:RNA methyltransferase activity"/>
    <property type="evidence" value="ECO:0007669"/>
    <property type="project" value="InterPro"/>
</dbReference>
<dbReference type="GO" id="GO:0006396">
    <property type="term" value="P:RNA processing"/>
    <property type="evidence" value="ECO:0007669"/>
    <property type="project" value="InterPro"/>
</dbReference>
<dbReference type="SUPFAM" id="SSF75217">
    <property type="entry name" value="alpha/beta knot"/>
    <property type="match status" value="1"/>
</dbReference>
<evidence type="ECO:0000313" key="5">
    <source>
        <dbReference type="Proteomes" id="UP000027982"/>
    </source>
</evidence>
<dbReference type="PANTHER" id="PTHR43191">
    <property type="entry name" value="RRNA METHYLTRANSFERASE 3"/>
    <property type="match status" value="1"/>
</dbReference>
<dbReference type="PANTHER" id="PTHR43191:SF2">
    <property type="entry name" value="RRNA METHYLTRANSFERASE 3, MITOCHONDRIAL"/>
    <property type="match status" value="1"/>
</dbReference>
<dbReference type="CDD" id="cd18095">
    <property type="entry name" value="SpoU-like_rRNA-MTase"/>
    <property type="match status" value="1"/>
</dbReference>
<dbReference type="Proteomes" id="UP000027982">
    <property type="component" value="Chromosome"/>
</dbReference>
<keyword evidence="5" id="KW-1185">Reference proteome</keyword>
<evidence type="ECO:0000256" key="2">
    <source>
        <dbReference type="ARBA" id="ARBA00022679"/>
    </source>
</evidence>
<dbReference type="InterPro" id="IPR029026">
    <property type="entry name" value="tRNA_m1G_MTases_N"/>
</dbReference>
<name>A0A068NMJ7_FIMGI</name>
<dbReference type="Pfam" id="PF00588">
    <property type="entry name" value="SpoU_methylase"/>
    <property type="match status" value="1"/>
</dbReference>
<reference evidence="4 5" key="1">
    <citation type="journal article" date="2014" name="PLoS ONE">
        <title>The first complete genome sequence of the class fimbriimonadia in the phylum armatimonadetes.</title>
        <authorList>
            <person name="Hu Z.Y."/>
            <person name="Wang Y.Z."/>
            <person name="Im W.T."/>
            <person name="Wang S.Y."/>
            <person name="Zhao G.P."/>
            <person name="Zheng H.J."/>
            <person name="Quan Z.X."/>
        </authorList>
    </citation>
    <scope>NUCLEOTIDE SEQUENCE [LARGE SCALE GENOMIC DNA]</scope>
    <source>
        <strain evidence="4">Gsoil 348</strain>
    </source>
</reference>
<gene>
    <name evidence="4" type="ORF">OP10G_1313</name>
</gene>
<dbReference type="GO" id="GO:0032259">
    <property type="term" value="P:methylation"/>
    <property type="evidence" value="ECO:0007669"/>
    <property type="project" value="UniProtKB-KW"/>
</dbReference>
<dbReference type="OrthoDB" id="9794400at2"/>
<dbReference type="InterPro" id="IPR051259">
    <property type="entry name" value="rRNA_Methyltransferase"/>
</dbReference>
<proteinExistence type="predicted"/>
<dbReference type="InterPro" id="IPR001537">
    <property type="entry name" value="SpoU_MeTrfase"/>
</dbReference>
<evidence type="ECO:0000256" key="1">
    <source>
        <dbReference type="ARBA" id="ARBA00022603"/>
    </source>
</evidence>
<protein>
    <submittedName>
        <fullName evidence="4">tRNA/rRNA methyltransferase SpoU</fullName>
    </submittedName>
</protein>
<dbReference type="STRING" id="661478.OP10G_1313"/>
<keyword evidence="2 4" id="KW-0808">Transferase</keyword>
<dbReference type="eggNOG" id="COG0566">
    <property type="taxonomic scope" value="Bacteria"/>
</dbReference>
<sequence>MAEGARFLAAAWREAASFAGLVVCPALLHGEDAWGMVDRLRKAQVPTLRVDPRTYASVSLCHSSPDDPVERLPAAARQGILAIFRQRWEPLPDRLRRNDLWIGVESVRTPGNFGTMLRGGDAVGASGVIVFDRSEAGTPTGPDPYDPAVVRATMGSLFAHRLIRTTHRDFRRWAGRSEISAIGATPEAATDYRSITYRRPVLLMMGDERAGLSDGQRGSCDRLVRIPMVGSPDSLNLAMAGTLMLYEAYNQRHPVARRER</sequence>
<dbReference type="EMBL" id="CP007139">
    <property type="protein sequence ID" value="AIE84681.1"/>
    <property type="molecule type" value="Genomic_DNA"/>
</dbReference>
<keyword evidence="1 4" id="KW-0489">Methyltransferase</keyword>
<organism evidence="4 5">
    <name type="scientific">Fimbriimonas ginsengisoli Gsoil 348</name>
    <dbReference type="NCBI Taxonomy" id="661478"/>
    <lineage>
        <taxon>Bacteria</taxon>
        <taxon>Bacillati</taxon>
        <taxon>Armatimonadota</taxon>
        <taxon>Fimbriimonadia</taxon>
        <taxon>Fimbriimonadales</taxon>
        <taxon>Fimbriimonadaceae</taxon>
        <taxon>Fimbriimonas</taxon>
    </lineage>
</organism>
<feature type="domain" description="tRNA/rRNA methyltransferase SpoU type" evidence="3">
    <location>
        <begin position="101"/>
        <end position="246"/>
    </location>
</feature>
<evidence type="ECO:0000259" key="3">
    <source>
        <dbReference type="Pfam" id="PF00588"/>
    </source>
</evidence>